<dbReference type="AlphaFoldDB" id="Q8C7F4"/>
<dbReference type="MGI" id="MGI:96617">
    <property type="gene designation" value="Cd47"/>
</dbReference>
<evidence type="ECO:0000313" key="3">
    <source>
        <dbReference type="MGI" id="MGI:96617"/>
    </source>
</evidence>
<keyword evidence="1" id="KW-0812">Transmembrane</keyword>
<protein>
    <submittedName>
        <fullName evidence="2">Uncharacterized protein</fullName>
    </submittedName>
</protein>
<reference evidence="2" key="3">
    <citation type="journal article" date="2000" name="Genome Res.">
        <title>RIKEN integrated sequence analysis (RISA) system--384-format sequencing pipeline with 384 multicapillary sequencer.</title>
        <authorList>
            <person name="Shibata K."/>
            <person name="Itoh M."/>
            <person name="Aizawa K."/>
            <person name="Nagaoka S."/>
            <person name="Sasaki N."/>
            <person name="Carninci P."/>
            <person name="Konno H."/>
            <person name="Akiyama J."/>
            <person name="Nishi K."/>
            <person name="Kitsunai T."/>
            <person name="Tashiro H."/>
            <person name="Itoh M."/>
            <person name="Sumi N."/>
            <person name="Ishii Y."/>
            <person name="Nakamura S."/>
            <person name="Hazama M."/>
            <person name="Nishine T."/>
            <person name="Harada A."/>
            <person name="Yamamoto R."/>
            <person name="Matsumoto H."/>
            <person name="Sakaguchi S."/>
            <person name="Ikegami T."/>
            <person name="Kashiwagi K."/>
            <person name="Fujiwake S."/>
            <person name="Inoue K."/>
            <person name="Togawa Y."/>
            <person name="Izawa M."/>
            <person name="Ohara E."/>
            <person name="Watahiki M."/>
            <person name="Yoneda Y."/>
            <person name="Ishikawa T."/>
            <person name="Ozawa K."/>
            <person name="Tanaka T."/>
            <person name="Matsuura S."/>
            <person name="Kawai J."/>
            <person name="Okazaki Y."/>
            <person name="Muramatsu M."/>
            <person name="Inoue Y."/>
            <person name="Kira A."/>
            <person name="Hayashizaki Y."/>
        </authorList>
    </citation>
    <scope>NUCLEOTIDE SEQUENCE</scope>
    <source>
        <strain evidence="2">C57BL/6J</strain>
        <tissue evidence="2">Liver</tissue>
    </source>
</reference>
<reference evidence="2" key="6">
    <citation type="journal article" date="2002" name="Nature">
        <title>Analysis of the mouse transcriptome based on functional annotation of 60,770 full-length cDNAs.</title>
        <authorList>
            <consortium name="The FANTOM Consortium and the RIKEN Genome Exploration Research Group Phase I and II Team"/>
        </authorList>
    </citation>
    <scope>NUCLEOTIDE SEQUENCE</scope>
    <source>
        <strain evidence="2">C57BL/6J</strain>
        <tissue evidence="2">Liver</tissue>
    </source>
</reference>
<reference evidence="2" key="1">
    <citation type="journal article" date="1999" name="Methods Enzymol.">
        <title>High-efficiency full-length cDNA cloning.</title>
        <authorList>
            <person name="Carninci P."/>
            <person name="Hayashizaki Y."/>
        </authorList>
    </citation>
    <scope>NUCLEOTIDE SEQUENCE</scope>
    <source>
        <strain evidence="2">C57BL/6J</strain>
        <tissue evidence="2">Liver</tissue>
    </source>
</reference>
<evidence type="ECO:0000313" key="2">
    <source>
        <dbReference type="EMBL" id="BAC34228.1"/>
    </source>
</evidence>
<reference evidence="2" key="8">
    <citation type="journal article" date="2005" name="Science">
        <title>Antisense Transcription in the Mammalian Transcriptome.</title>
        <authorList>
            <consortium name="RIKEN Genome Exploration Research Group and Genome Science Group (Genome Network Project Core Group) and the FANTOM Consortium"/>
        </authorList>
    </citation>
    <scope>NUCLEOTIDE SEQUENCE</scope>
    <source>
        <strain evidence="2">C57BL/6J</strain>
        <tissue evidence="2">Liver</tissue>
    </source>
</reference>
<evidence type="ECO:0000256" key="1">
    <source>
        <dbReference type="SAM" id="Phobius"/>
    </source>
</evidence>
<keyword evidence="1" id="KW-0472">Membrane</keyword>
<keyword evidence="1" id="KW-1133">Transmembrane helix</keyword>
<feature type="transmembrane region" description="Helical" evidence="1">
    <location>
        <begin position="57"/>
        <end position="76"/>
    </location>
</feature>
<reference evidence="2" key="2">
    <citation type="journal article" date="2000" name="Genome Res.">
        <title>Normalization and subtraction of cap-trapper-selected cDNAs to prepare full-length cDNA libraries for rapid discovery of new genes.</title>
        <authorList>
            <person name="Carninci P."/>
            <person name="Shibata Y."/>
            <person name="Hayatsu N."/>
            <person name="Sugahara Y."/>
            <person name="Shibata K."/>
            <person name="Itoh M."/>
            <person name="Konno H."/>
            <person name="Okazaki Y."/>
            <person name="Muramatsu M."/>
            <person name="Hayashizaki Y."/>
        </authorList>
    </citation>
    <scope>NUCLEOTIDE SEQUENCE</scope>
    <source>
        <strain evidence="2">C57BL/6J</strain>
        <tissue evidence="2">Liver</tissue>
    </source>
</reference>
<organism evidence="2">
    <name type="scientific">Mus musculus</name>
    <name type="common">Mouse</name>
    <dbReference type="NCBI Taxonomy" id="10090"/>
    <lineage>
        <taxon>Eukaryota</taxon>
        <taxon>Metazoa</taxon>
        <taxon>Chordata</taxon>
        <taxon>Craniata</taxon>
        <taxon>Vertebrata</taxon>
        <taxon>Euteleostomi</taxon>
        <taxon>Mammalia</taxon>
        <taxon>Eutheria</taxon>
        <taxon>Euarchontoglires</taxon>
        <taxon>Glires</taxon>
        <taxon>Rodentia</taxon>
        <taxon>Myomorpha</taxon>
        <taxon>Muroidea</taxon>
        <taxon>Muridae</taxon>
        <taxon>Murinae</taxon>
        <taxon>Mus</taxon>
        <taxon>Mus</taxon>
    </lineage>
</organism>
<proteinExistence type="evidence at transcript level"/>
<feature type="transmembrane region" description="Helical" evidence="1">
    <location>
        <begin position="96"/>
        <end position="116"/>
    </location>
</feature>
<reference evidence="2" key="4">
    <citation type="journal article" date="2001" name="Nature">
        <title>Functional annotation of a full-length mouse cDNA collection.</title>
        <authorList>
            <consortium name="The RIKEN Genome Exploration Research Group Phase II Team and the FANTOM Consortium"/>
        </authorList>
    </citation>
    <scope>NUCLEOTIDE SEQUENCE</scope>
    <source>
        <strain evidence="2">C57BL/6J</strain>
        <tissue evidence="2">Liver</tissue>
    </source>
</reference>
<dbReference type="EMBL" id="AK050387">
    <property type="protein sequence ID" value="BAC34228.1"/>
    <property type="molecule type" value="mRNA"/>
</dbReference>
<dbReference type="AGR" id="MGI:96617"/>
<gene>
    <name evidence="3" type="primary">Cd47</name>
</gene>
<reference evidence="2" key="7">
    <citation type="journal article" date="2005" name="Science">
        <title>The Transcriptional Landscape of the Mammalian Genome.</title>
        <authorList>
            <consortium name="The FANTOM Consortium"/>
            <consortium name="Riken Genome Exploration Research Group and Genome Science Group (Genome Network Project Core Group)"/>
        </authorList>
    </citation>
    <scope>NUCLEOTIDE SEQUENCE</scope>
    <source>
        <strain evidence="2">C57BL/6J</strain>
        <tissue evidence="2">Liver</tissue>
    </source>
</reference>
<name>Q8C7F4_MOUSE</name>
<accession>Q8C7F4</accession>
<reference evidence="2" key="5">
    <citation type="submission" date="2001-07" db="EMBL/GenBank/DDBJ databases">
        <authorList>
            <person name="Adachi J."/>
            <person name="Aizawa K."/>
            <person name="Akimura T."/>
            <person name="Arakawa T."/>
            <person name="Bono H."/>
            <person name="Carninci P."/>
            <person name="Fukuda S."/>
            <person name="Furuno M."/>
            <person name="Hanagaki T."/>
            <person name="Hara A."/>
            <person name="Hashizume W."/>
            <person name="Hayashida K."/>
            <person name="Hayatsu N."/>
            <person name="Hiramoto K."/>
            <person name="Hiraoka T."/>
            <person name="Hirozane T."/>
            <person name="Hori F."/>
            <person name="Imotani K."/>
            <person name="Ishii Y."/>
            <person name="Itoh M."/>
            <person name="Kagawa I."/>
            <person name="Kasukawa T."/>
            <person name="Katoh H."/>
            <person name="Kawai J."/>
            <person name="Kojima Y."/>
            <person name="Kondo S."/>
            <person name="Konno H."/>
            <person name="Kouda M."/>
            <person name="Koya S."/>
            <person name="Kurihara C."/>
            <person name="Matsuyama T."/>
            <person name="Miyazaki A."/>
            <person name="Murata M."/>
            <person name="Nakamura M."/>
            <person name="Nishi K."/>
            <person name="Nomura K."/>
            <person name="Numazaki R."/>
            <person name="Ohno M."/>
            <person name="Ohsato N."/>
            <person name="Okazaki Y."/>
            <person name="Saito R."/>
            <person name="Saitoh H."/>
            <person name="Sakai C."/>
            <person name="Sakai K."/>
            <person name="Sakazume N."/>
            <person name="Sano H."/>
            <person name="Sasaki D."/>
            <person name="Shibata K."/>
            <person name="Shinagawa A."/>
            <person name="Shiraki T."/>
            <person name="Sogabe Y."/>
            <person name="Tagami M."/>
            <person name="Tagawa A."/>
            <person name="Takahashi F."/>
            <person name="Takaku-Akahira S."/>
            <person name="Takeda Y."/>
            <person name="Tanaka T."/>
            <person name="Tomaru A."/>
            <person name="Toya T."/>
            <person name="Yasunishi A."/>
            <person name="Muramatsu M."/>
            <person name="Hayashizaki Y."/>
        </authorList>
    </citation>
    <scope>NUCLEOTIDE SEQUENCE</scope>
    <source>
        <strain evidence="2">C57BL/6J</strain>
        <tissue evidence="2">Liver</tissue>
    </source>
</reference>
<sequence>MGGTTHLFCPTMRFSLPNPDFCCHSLYSIFIYCLPSTYTIVESNAICHFLQQFFEPLWLNPIFLLFQTVCSIAPPARLSVQSSHPSGGLFHLSPFLVLRGSLLTSVGFFFFFDLFFSLDFKITSTAKVLPPFSARSVLRTLDTTQC</sequence>